<dbReference type="Gene3D" id="3.40.50.720">
    <property type="entry name" value="NAD(P)-binding Rossmann-like Domain"/>
    <property type="match status" value="1"/>
</dbReference>
<comment type="cofactor">
    <cofactor evidence="1 5">
        <name>Zn(2+)</name>
        <dbReference type="ChEBI" id="CHEBI:29105"/>
    </cofactor>
</comment>
<keyword evidence="4" id="KW-0560">Oxidoreductase</keyword>
<keyword evidence="2 5" id="KW-0479">Metal-binding</keyword>
<comment type="similarity">
    <text evidence="5">Belongs to the zinc-containing alcohol dehydrogenase family.</text>
</comment>
<dbReference type="PROSITE" id="PS00059">
    <property type="entry name" value="ADH_ZINC"/>
    <property type="match status" value="1"/>
</dbReference>
<dbReference type="SUPFAM" id="SSF51735">
    <property type="entry name" value="NAD(P)-binding Rossmann-fold domains"/>
    <property type="match status" value="1"/>
</dbReference>
<dbReference type="PANTHER" id="PTHR42683">
    <property type="entry name" value="ALDEHYDE REDUCTASE"/>
    <property type="match status" value="1"/>
</dbReference>
<dbReference type="InterPro" id="IPR036291">
    <property type="entry name" value="NAD(P)-bd_dom_sf"/>
</dbReference>
<protein>
    <recommendedName>
        <fullName evidence="6">Enoyl reductase (ER) domain-containing protein</fullName>
    </recommendedName>
</protein>
<organism evidence="7 8">
    <name type="scientific">Paecilomyces lecythidis</name>
    <dbReference type="NCBI Taxonomy" id="3004212"/>
    <lineage>
        <taxon>Eukaryota</taxon>
        <taxon>Fungi</taxon>
        <taxon>Dikarya</taxon>
        <taxon>Ascomycota</taxon>
        <taxon>Pezizomycotina</taxon>
        <taxon>Eurotiomycetes</taxon>
        <taxon>Eurotiomycetidae</taxon>
        <taxon>Eurotiales</taxon>
        <taxon>Thermoascaceae</taxon>
        <taxon>Paecilomyces</taxon>
    </lineage>
</organism>
<dbReference type="EMBL" id="JAVDPF010000009">
    <property type="protein sequence ID" value="KAL1880258.1"/>
    <property type="molecule type" value="Genomic_DNA"/>
</dbReference>
<dbReference type="InterPro" id="IPR013154">
    <property type="entry name" value="ADH-like_N"/>
</dbReference>
<gene>
    <name evidence="7" type="ORF">Plec18167_003661</name>
</gene>
<evidence type="ECO:0000256" key="5">
    <source>
        <dbReference type="RuleBase" id="RU361277"/>
    </source>
</evidence>
<evidence type="ECO:0000313" key="8">
    <source>
        <dbReference type="Proteomes" id="UP001583193"/>
    </source>
</evidence>
<dbReference type="Gene3D" id="3.90.180.10">
    <property type="entry name" value="Medium-chain alcohol dehydrogenases, catalytic domain"/>
    <property type="match status" value="1"/>
</dbReference>
<reference evidence="7 8" key="1">
    <citation type="journal article" date="2024" name="IMA Fungus">
        <title>IMA Genome - F19 : A genome assembly and annotation guide to empower mycologists, including annotated draft genome sequences of Ceratocystis pirilliformis, Diaporthe australafricana, Fusarium ophioides, Paecilomyces lecythidis, and Sporothrix stenoceras.</title>
        <authorList>
            <person name="Aylward J."/>
            <person name="Wilson A.M."/>
            <person name="Visagie C.M."/>
            <person name="Spraker J."/>
            <person name="Barnes I."/>
            <person name="Buitendag C."/>
            <person name="Ceriani C."/>
            <person name="Del Mar Angel L."/>
            <person name="du Plessis D."/>
            <person name="Fuchs T."/>
            <person name="Gasser K."/>
            <person name="Kramer D."/>
            <person name="Li W."/>
            <person name="Munsamy K."/>
            <person name="Piso A."/>
            <person name="Price J.L."/>
            <person name="Sonnekus B."/>
            <person name="Thomas C."/>
            <person name="van der Nest A."/>
            <person name="van Dijk A."/>
            <person name="van Heerden A."/>
            <person name="van Vuuren N."/>
            <person name="Yilmaz N."/>
            <person name="Duong T.A."/>
            <person name="van der Merwe N.A."/>
            <person name="Wingfield M.J."/>
            <person name="Wingfield B.D."/>
        </authorList>
    </citation>
    <scope>NUCLEOTIDE SEQUENCE [LARGE SCALE GENOMIC DNA]</scope>
    <source>
        <strain evidence="7 8">CMW 18167</strain>
    </source>
</reference>
<dbReference type="CDD" id="cd05283">
    <property type="entry name" value="CAD1"/>
    <property type="match status" value="1"/>
</dbReference>
<sequence>MGKEYNIYKPQGEGISEIKTRVPALGPRDVLLRITHSGVCNADASFAKKGVAVALGHEGVGIVEAVGSEVTLLKVGDRAGGGFHRDSCRKCHYCLSGRDILCSDRVIFGQGDADNGTFSRYFVGKETYVHKIPDALASEHAAPLQCAGATTYKALKATAGPKKRVGVIGIGGLGHLAIQFAASMGSTVVALSTTSDKEQEARQYGADEFVLLKELNVKEPLDVIVLTSSTYPDFRKIMDPRVLARDGTMVPLTSPTEPMTLPAGSMLGNAYHIYSSMVASRAEHDEMLEFAAHRGIRPAVQVFKHSGAETIQRIFQDLLDNKIRYRAVLEL</sequence>
<dbReference type="InterPro" id="IPR002328">
    <property type="entry name" value="ADH_Zn_CS"/>
</dbReference>
<dbReference type="Pfam" id="PF08240">
    <property type="entry name" value="ADH_N"/>
    <property type="match status" value="1"/>
</dbReference>
<dbReference type="SUPFAM" id="SSF50129">
    <property type="entry name" value="GroES-like"/>
    <property type="match status" value="1"/>
</dbReference>
<dbReference type="InterPro" id="IPR047109">
    <property type="entry name" value="CAD-like"/>
</dbReference>
<evidence type="ECO:0000313" key="7">
    <source>
        <dbReference type="EMBL" id="KAL1880258.1"/>
    </source>
</evidence>
<dbReference type="InterPro" id="IPR020843">
    <property type="entry name" value="ER"/>
</dbReference>
<dbReference type="InterPro" id="IPR013149">
    <property type="entry name" value="ADH-like_C"/>
</dbReference>
<feature type="domain" description="Enoyl reductase (ER)" evidence="6">
    <location>
        <begin position="14"/>
        <end position="329"/>
    </location>
</feature>
<proteinExistence type="inferred from homology"/>
<name>A0ABR3XXC1_9EURO</name>
<evidence type="ECO:0000256" key="3">
    <source>
        <dbReference type="ARBA" id="ARBA00022833"/>
    </source>
</evidence>
<accession>A0ABR3XXC1</accession>
<dbReference type="SMART" id="SM00829">
    <property type="entry name" value="PKS_ER"/>
    <property type="match status" value="1"/>
</dbReference>
<evidence type="ECO:0000256" key="2">
    <source>
        <dbReference type="ARBA" id="ARBA00022723"/>
    </source>
</evidence>
<dbReference type="Proteomes" id="UP001583193">
    <property type="component" value="Unassembled WGS sequence"/>
</dbReference>
<dbReference type="InterPro" id="IPR011032">
    <property type="entry name" value="GroES-like_sf"/>
</dbReference>
<evidence type="ECO:0000259" key="6">
    <source>
        <dbReference type="SMART" id="SM00829"/>
    </source>
</evidence>
<dbReference type="Pfam" id="PF00107">
    <property type="entry name" value="ADH_zinc_N"/>
    <property type="match status" value="1"/>
</dbReference>
<evidence type="ECO:0000256" key="4">
    <source>
        <dbReference type="ARBA" id="ARBA00023002"/>
    </source>
</evidence>
<keyword evidence="3 5" id="KW-0862">Zinc</keyword>
<keyword evidence="8" id="KW-1185">Reference proteome</keyword>
<comment type="caution">
    <text evidence="7">The sequence shown here is derived from an EMBL/GenBank/DDBJ whole genome shotgun (WGS) entry which is preliminary data.</text>
</comment>
<evidence type="ECO:0000256" key="1">
    <source>
        <dbReference type="ARBA" id="ARBA00001947"/>
    </source>
</evidence>